<dbReference type="PIRSF" id="PIRSF016933">
    <property type="entry name" value="PrsW"/>
    <property type="match status" value="1"/>
</dbReference>
<dbReference type="Pfam" id="PF13367">
    <property type="entry name" value="PrsW-protease"/>
    <property type="match status" value="1"/>
</dbReference>
<dbReference type="GO" id="GO:0006508">
    <property type="term" value="P:proteolysis"/>
    <property type="evidence" value="ECO:0007669"/>
    <property type="project" value="UniProtKB-KW"/>
</dbReference>
<comment type="subcellular location">
    <subcellularLocation>
        <location evidence="1">Cell membrane</location>
        <topology evidence="1">Multi-pass membrane protein</topology>
    </subcellularLocation>
</comment>
<evidence type="ECO:0000313" key="12">
    <source>
        <dbReference type="Proteomes" id="UP000178370"/>
    </source>
</evidence>
<dbReference type="PANTHER" id="PTHR36844:SF1">
    <property type="entry name" value="PROTEASE PRSW"/>
    <property type="match status" value="1"/>
</dbReference>
<sequence length="247" mass="27568">MGEFEPIIAAMAGGILPALAWLWFWRREDSVHPEPRRLIALAFLAGMVAVGIVIPLEKMAQTLISDQSLWIPAALGVTTLTFIVWSALEEIVKFVMAKLTVLRRREDDEPIDPVIYMVTVALGFAAAENTLFLLSPLSGNTVLQTILTGNLRFVGATLLHVLSSAVIGVFLALSFYKSRSAKRWYVLMGVILASLLHSTFNFLILNTPESHLMRTFGLVWIGLIALLAVLEYIKRIHPVVKQKLWRF</sequence>
<name>A0A1F6CP48_9BACT</name>
<evidence type="ECO:0000256" key="9">
    <source>
        <dbReference type="ARBA" id="ARBA00023136"/>
    </source>
</evidence>
<proteinExistence type="inferred from homology"/>
<keyword evidence="5" id="KW-0645">Protease</keyword>
<feature type="transmembrane region" description="Helical" evidence="10">
    <location>
        <begin position="211"/>
        <end position="233"/>
    </location>
</feature>
<comment type="similarity">
    <text evidence="2">Belongs to the protease PrsW family.</text>
</comment>
<feature type="transmembrane region" description="Helical" evidence="10">
    <location>
        <begin position="37"/>
        <end position="56"/>
    </location>
</feature>
<feature type="transmembrane region" description="Helical" evidence="10">
    <location>
        <begin position="185"/>
        <end position="205"/>
    </location>
</feature>
<feature type="transmembrane region" description="Helical" evidence="10">
    <location>
        <begin position="68"/>
        <end position="88"/>
    </location>
</feature>
<gene>
    <name evidence="11" type="ORF">A2763_00895</name>
</gene>
<keyword evidence="4" id="KW-1003">Cell membrane</keyword>
<accession>A0A1F6CP48</accession>
<evidence type="ECO:0000256" key="8">
    <source>
        <dbReference type="ARBA" id="ARBA00022989"/>
    </source>
</evidence>
<evidence type="ECO:0000256" key="6">
    <source>
        <dbReference type="ARBA" id="ARBA00022692"/>
    </source>
</evidence>
<dbReference type="PANTHER" id="PTHR36844">
    <property type="entry name" value="PROTEASE PRSW"/>
    <property type="match status" value="1"/>
</dbReference>
<protein>
    <recommendedName>
        <fullName evidence="3">Protease PrsW</fullName>
    </recommendedName>
</protein>
<dbReference type="InterPro" id="IPR026898">
    <property type="entry name" value="PrsW"/>
</dbReference>
<dbReference type="STRING" id="1798482.A2763_00895"/>
<dbReference type="AlphaFoldDB" id="A0A1F6CP48"/>
<feature type="transmembrane region" description="Helical" evidence="10">
    <location>
        <begin position="6"/>
        <end position="25"/>
    </location>
</feature>
<evidence type="ECO:0000256" key="4">
    <source>
        <dbReference type="ARBA" id="ARBA00022475"/>
    </source>
</evidence>
<feature type="transmembrane region" description="Helical" evidence="10">
    <location>
        <begin position="113"/>
        <end position="133"/>
    </location>
</feature>
<dbReference type="GO" id="GO:0008233">
    <property type="term" value="F:peptidase activity"/>
    <property type="evidence" value="ECO:0007669"/>
    <property type="project" value="UniProtKB-KW"/>
</dbReference>
<evidence type="ECO:0000256" key="7">
    <source>
        <dbReference type="ARBA" id="ARBA00022801"/>
    </source>
</evidence>
<dbReference type="EMBL" id="MFKV01000006">
    <property type="protein sequence ID" value="OGG50877.1"/>
    <property type="molecule type" value="Genomic_DNA"/>
</dbReference>
<evidence type="ECO:0000256" key="10">
    <source>
        <dbReference type="SAM" id="Phobius"/>
    </source>
</evidence>
<keyword evidence="8 10" id="KW-1133">Transmembrane helix</keyword>
<evidence type="ECO:0000256" key="3">
    <source>
        <dbReference type="ARBA" id="ARBA00018997"/>
    </source>
</evidence>
<evidence type="ECO:0000256" key="1">
    <source>
        <dbReference type="ARBA" id="ARBA00004651"/>
    </source>
</evidence>
<evidence type="ECO:0000313" key="11">
    <source>
        <dbReference type="EMBL" id="OGG50877.1"/>
    </source>
</evidence>
<evidence type="ECO:0000256" key="5">
    <source>
        <dbReference type="ARBA" id="ARBA00022670"/>
    </source>
</evidence>
<feature type="transmembrane region" description="Helical" evidence="10">
    <location>
        <begin position="153"/>
        <end position="173"/>
    </location>
</feature>
<keyword evidence="7" id="KW-0378">Hydrolase</keyword>
<dbReference type="Proteomes" id="UP000178370">
    <property type="component" value="Unassembled WGS sequence"/>
</dbReference>
<dbReference type="GO" id="GO:0005886">
    <property type="term" value="C:plasma membrane"/>
    <property type="evidence" value="ECO:0007669"/>
    <property type="project" value="UniProtKB-SubCell"/>
</dbReference>
<reference evidence="11 12" key="1">
    <citation type="journal article" date="2016" name="Nat. Commun.">
        <title>Thousands of microbial genomes shed light on interconnected biogeochemical processes in an aquifer system.</title>
        <authorList>
            <person name="Anantharaman K."/>
            <person name="Brown C.T."/>
            <person name="Hug L.A."/>
            <person name="Sharon I."/>
            <person name="Castelle C.J."/>
            <person name="Probst A.J."/>
            <person name="Thomas B.C."/>
            <person name="Singh A."/>
            <person name="Wilkins M.J."/>
            <person name="Karaoz U."/>
            <person name="Brodie E.L."/>
            <person name="Williams K.H."/>
            <person name="Hubbard S.S."/>
            <person name="Banfield J.F."/>
        </authorList>
    </citation>
    <scope>NUCLEOTIDE SEQUENCE [LARGE SCALE GENOMIC DNA]</scope>
</reference>
<keyword evidence="9 10" id="KW-0472">Membrane</keyword>
<comment type="caution">
    <text evidence="11">The sequence shown here is derived from an EMBL/GenBank/DDBJ whole genome shotgun (WGS) entry which is preliminary data.</text>
</comment>
<evidence type="ECO:0000256" key="2">
    <source>
        <dbReference type="ARBA" id="ARBA00009165"/>
    </source>
</evidence>
<organism evidence="11 12">
    <name type="scientific">Candidatus Kaiserbacteria bacterium RIFCSPHIGHO2_01_FULL_54_36</name>
    <dbReference type="NCBI Taxonomy" id="1798482"/>
    <lineage>
        <taxon>Bacteria</taxon>
        <taxon>Candidatus Kaiseribacteriota</taxon>
    </lineage>
</organism>
<keyword evidence="6 10" id="KW-0812">Transmembrane</keyword>
<dbReference type="InterPro" id="IPR023596">
    <property type="entry name" value="Peptidase_PrsW_arch/bac"/>
</dbReference>